<keyword evidence="3" id="KW-1185">Reference proteome</keyword>
<reference evidence="2 3" key="1">
    <citation type="submission" date="2016-03" db="EMBL/GenBank/DDBJ databases">
        <authorList>
            <person name="Cho S.-Y."/>
            <person name="Lim S."/>
            <person name="Kim H."/>
            <person name="Soh E.H."/>
            <person name="Moon J.S."/>
        </authorList>
    </citation>
    <scope>NUCLEOTIDE SEQUENCE [LARGE SCALE GENOMIC DNA]</scope>
    <source>
        <strain evidence="2 3">KCTC 3810</strain>
    </source>
</reference>
<gene>
    <name evidence="2" type="ORF">A3783_06790</name>
</gene>
<dbReference type="EMBL" id="LVVL01000001">
    <property type="protein sequence ID" value="OAN15638.1"/>
    <property type="molecule type" value="Genomic_DNA"/>
</dbReference>
<dbReference type="RefSeq" id="WP_051523975.1">
    <property type="nucleotide sequence ID" value="NZ_LVVL01000001.1"/>
</dbReference>
<feature type="transmembrane region" description="Helical" evidence="1">
    <location>
        <begin position="17"/>
        <end position="42"/>
    </location>
</feature>
<sequence length="109" mass="12035">MNNHVTPSFVDVIPKPVLLIITIAFGILTAYSVSQFGLIGIFSEGLQNAATLQIFVDLILCALFIIVWLRHDTKQTGRSFIFWTVVTLAIGAFGPLLYLLTRKSPATVR</sequence>
<comment type="caution">
    <text evidence="2">The sequence shown here is derived from an EMBL/GenBank/DDBJ whole genome shotgun (WGS) entry which is preliminary data.</text>
</comment>
<accession>A0ABX2VBM8</accession>
<evidence type="ECO:0000313" key="3">
    <source>
        <dbReference type="Proteomes" id="UP000078447"/>
    </source>
</evidence>
<protein>
    <recommendedName>
        <fullName evidence="4">DUF2834 domain-containing protein</fullName>
    </recommendedName>
</protein>
<keyword evidence="1" id="KW-0472">Membrane</keyword>
<dbReference type="Proteomes" id="UP000078447">
    <property type="component" value="Unassembled WGS sequence"/>
</dbReference>
<keyword evidence="1" id="KW-1133">Transmembrane helix</keyword>
<evidence type="ECO:0000256" key="1">
    <source>
        <dbReference type="SAM" id="Phobius"/>
    </source>
</evidence>
<organism evidence="2 3">
    <name type="scientific">Exiguobacterium undae</name>
    <dbReference type="NCBI Taxonomy" id="169177"/>
    <lineage>
        <taxon>Bacteria</taxon>
        <taxon>Bacillati</taxon>
        <taxon>Bacillota</taxon>
        <taxon>Bacilli</taxon>
        <taxon>Bacillales</taxon>
        <taxon>Bacillales Family XII. Incertae Sedis</taxon>
        <taxon>Exiguobacterium</taxon>
    </lineage>
</organism>
<evidence type="ECO:0000313" key="2">
    <source>
        <dbReference type="EMBL" id="OAN15638.1"/>
    </source>
</evidence>
<name>A0ABX2VBM8_9BACL</name>
<feature type="transmembrane region" description="Helical" evidence="1">
    <location>
        <begin position="80"/>
        <end position="100"/>
    </location>
</feature>
<feature type="transmembrane region" description="Helical" evidence="1">
    <location>
        <begin position="49"/>
        <end position="68"/>
    </location>
</feature>
<proteinExistence type="predicted"/>
<evidence type="ECO:0008006" key="4">
    <source>
        <dbReference type="Google" id="ProtNLM"/>
    </source>
</evidence>
<keyword evidence="1" id="KW-0812">Transmembrane</keyword>